<keyword evidence="3" id="KW-1185">Reference proteome</keyword>
<dbReference type="AlphaFoldDB" id="A0A8T0HTD3"/>
<reference evidence="2" key="1">
    <citation type="submission" date="2020-06" db="EMBL/GenBank/DDBJ databases">
        <title>WGS assembly of Ceratodon purpureus strain R40.</title>
        <authorList>
            <person name="Carey S.B."/>
            <person name="Jenkins J."/>
            <person name="Shu S."/>
            <person name="Lovell J.T."/>
            <person name="Sreedasyam A."/>
            <person name="Maumus F."/>
            <person name="Tiley G.P."/>
            <person name="Fernandez-Pozo N."/>
            <person name="Barry K."/>
            <person name="Chen C."/>
            <person name="Wang M."/>
            <person name="Lipzen A."/>
            <person name="Daum C."/>
            <person name="Saski C.A."/>
            <person name="Payton A.C."/>
            <person name="Mcbreen J.C."/>
            <person name="Conrad R.E."/>
            <person name="Kollar L.M."/>
            <person name="Olsson S."/>
            <person name="Huttunen S."/>
            <person name="Landis J.B."/>
            <person name="Wickett N.J."/>
            <person name="Johnson M.G."/>
            <person name="Rensing S.A."/>
            <person name="Grimwood J."/>
            <person name="Schmutz J."/>
            <person name="Mcdaniel S.F."/>
        </authorList>
    </citation>
    <scope>NUCLEOTIDE SEQUENCE</scope>
    <source>
        <strain evidence="2">R40</strain>
    </source>
</reference>
<gene>
    <name evidence="2" type="ORF">KC19_VG249300</name>
</gene>
<dbReference type="Proteomes" id="UP000822688">
    <property type="component" value="Chromosome V"/>
</dbReference>
<organism evidence="2 3">
    <name type="scientific">Ceratodon purpureus</name>
    <name type="common">Fire moss</name>
    <name type="synonym">Dicranum purpureum</name>
    <dbReference type="NCBI Taxonomy" id="3225"/>
    <lineage>
        <taxon>Eukaryota</taxon>
        <taxon>Viridiplantae</taxon>
        <taxon>Streptophyta</taxon>
        <taxon>Embryophyta</taxon>
        <taxon>Bryophyta</taxon>
        <taxon>Bryophytina</taxon>
        <taxon>Bryopsida</taxon>
        <taxon>Dicranidae</taxon>
        <taxon>Pseudoditrichales</taxon>
        <taxon>Ditrichaceae</taxon>
        <taxon>Ceratodon</taxon>
    </lineage>
</organism>
<protein>
    <submittedName>
        <fullName evidence="2">Uncharacterized protein</fullName>
    </submittedName>
</protein>
<accession>A0A8T0HTD3</accession>
<name>A0A8T0HTD3_CERPU</name>
<evidence type="ECO:0000313" key="2">
    <source>
        <dbReference type="EMBL" id="KAG0574272.1"/>
    </source>
</evidence>
<dbReference type="EMBL" id="CM026426">
    <property type="protein sequence ID" value="KAG0574272.1"/>
    <property type="molecule type" value="Genomic_DNA"/>
</dbReference>
<feature type="compositionally biased region" description="Basic and acidic residues" evidence="1">
    <location>
        <begin position="196"/>
        <end position="206"/>
    </location>
</feature>
<feature type="region of interest" description="Disordered" evidence="1">
    <location>
        <begin position="196"/>
        <end position="243"/>
    </location>
</feature>
<feature type="region of interest" description="Disordered" evidence="1">
    <location>
        <begin position="17"/>
        <end position="78"/>
    </location>
</feature>
<evidence type="ECO:0000256" key="1">
    <source>
        <dbReference type="SAM" id="MobiDB-lite"/>
    </source>
</evidence>
<feature type="region of interest" description="Disordered" evidence="1">
    <location>
        <begin position="372"/>
        <end position="397"/>
    </location>
</feature>
<comment type="caution">
    <text evidence="2">The sequence shown here is derived from an EMBL/GenBank/DDBJ whole genome shotgun (WGS) entry which is preliminary data.</text>
</comment>
<sequence length="397" mass="44859">MGIFAKCSKKPHRWRKTYPAELNSKSSEFSSEDMSSDQETGALMEQHPIHGQSDPDSYRRRESRRKLRSMKKEASRRESEGKKPYFVIVDSDTGEVYGNGLKNWKKEVKKISYSLDPLVVDVRRFPKEKLREAREKLAEKFEYSSKLSKGFIWSVLGRALSQRRNAVLALIESGIPCPLSFDERVWNTLKKYKDDPATQKKREYTQRARASRGSGGKTKSLGEVLKRSPNPEEEEAEMRRDKGWGVRKRKAPAVLKLDAIETSASRELAGVENDGGLQHLQEQGTPEQRLSKEDVLQHPFVQSLRNKLQIMKAKEGQGTDSGVAQHPMQEVGESNTAMEVAMVDEGIKKDLNLGEPSAPSKSGIDIERVAKDLTRNTRSRAALKNGGPALDKHQLRK</sequence>
<proteinExistence type="predicted"/>
<evidence type="ECO:0000313" key="3">
    <source>
        <dbReference type="Proteomes" id="UP000822688"/>
    </source>
</evidence>